<dbReference type="InterPro" id="IPR007730">
    <property type="entry name" value="SPOR-like_dom"/>
</dbReference>
<evidence type="ECO:0000259" key="2">
    <source>
        <dbReference type="PROSITE" id="PS51724"/>
    </source>
</evidence>
<keyword evidence="4" id="KW-1185">Reference proteome</keyword>
<name>A0A1I5C1M3_9PROT</name>
<feature type="domain" description="SPOR" evidence="2">
    <location>
        <begin position="117"/>
        <end position="197"/>
    </location>
</feature>
<dbReference type="Proteomes" id="UP000183107">
    <property type="component" value="Unassembled WGS sequence"/>
</dbReference>
<dbReference type="Gene3D" id="3.30.70.1070">
    <property type="entry name" value="Sporulation related repeat"/>
    <property type="match status" value="1"/>
</dbReference>
<dbReference type="Pfam" id="PF05036">
    <property type="entry name" value="SPOR"/>
    <property type="match status" value="1"/>
</dbReference>
<gene>
    <name evidence="3" type="ORF">SAMN05216386_1924</name>
</gene>
<accession>A0A1I5C1M3</accession>
<evidence type="ECO:0000313" key="3">
    <source>
        <dbReference type="EMBL" id="SFN80930.1"/>
    </source>
</evidence>
<keyword evidence="1" id="KW-1133">Transmembrane helix</keyword>
<dbReference type="GO" id="GO:0032153">
    <property type="term" value="C:cell division site"/>
    <property type="evidence" value="ECO:0007669"/>
    <property type="project" value="TreeGrafter"/>
</dbReference>
<reference evidence="4" key="1">
    <citation type="submission" date="2016-10" db="EMBL/GenBank/DDBJ databases">
        <authorList>
            <person name="Varghese N."/>
        </authorList>
    </citation>
    <scope>NUCLEOTIDE SEQUENCE [LARGE SCALE GENOMIC DNA]</scope>
    <source>
        <strain evidence="4">Nsp8</strain>
    </source>
</reference>
<dbReference type="PANTHER" id="PTHR38687:SF1">
    <property type="entry name" value="CELL DIVISION PROTEIN DEDD"/>
    <property type="match status" value="1"/>
</dbReference>
<keyword evidence="1" id="KW-0472">Membrane</keyword>
<dbReference type="InterPro" id="IPR036680">
    <property type="entry name" value="SPOR-like_sf"/>
</dbReference>
<dbReference type="RefSeq" id="WP_074797069.1">
    <property type="nucleotide sequence ID" value="NZ_FOVJ01000003.1"/>
</dbReference>
<keyword evidence="1" id="KW-0812">Transmembrane</keyword>
<evidence type="ECO:0000313" key="4">
    <source>
        <dbReference type="Proteomes" id="UP000183107"/>
    </source>
</evidence>
<evidence type="ECO:0000256" key="1">
    <source>
        <dbReference type="SAM" id="Phobius"/>
    </source>
</evidence>
<dbReference type="OrthoDB" id="7063246at2"/>
<sequence>MSRDYKTHPNSSFPGKNGNVLLLGLFIGYALGLLSAIGTWMYINQAPSPFISQDKPADSLAAKNAANPIEKELLGHGVEAKPAAAADAKPRFEFYKILPEAEEAVPERQLKQAAQPSSSQDKYFLQAGSFQKADDADNLKAKLAMLGVEASVQAADLPEKGIWHRVRVGPFASVSDSDRVRASLQQNGVQSSLIKSHEGAQ</sequence>
<dbReference type="InterPro" id="IPR052521">
    <property type="entry name" value="Cell_div_SPOR-domain"/>
</dbReference>
<keyword evidence="3" id="KW-0131">Cell cycle</keyword>
<feature type="transmembrane region" description="Helical" evidence="1">
    <location>
        <begin position="20"/>
        <end position="43"/>
    </location>
</feature>
<dbReference type="PANTHER" id="PTHR38687">
    <property type="entry name" value="CELL DIVISION PROTEIN DEDD-RELATED"/>
    <property type="match status" value="1"/>
</dbReference>
<dbReference type="STRING" id="1266925.GCA_000619905_02065"/>
<dbReference type="AlphaFoldDB" id="A0A1I5C1M3"/>
<proteinExistence type="predicted"/>
<organism evidence="3 4">
    <name type="scientific">Nitrosospira briensis</name>
    <dbReference type="NCBI Taxonomy" id="35799"/>
    <lineage>
        <taxon>Bacteria</taxon>
        <taxon>Pseudomonadati</taxon>
        <taxon>Pseudomonadota</taxon>
        <taxon>Betaproteobacteria</taxon>
        <taxon>Nitrosomonadales</taxon>
        <taxon>Nitrosomonadaceae</taxon>
        <taxon>Nitrosospira</taxon>
    </lineage>
</organism>
<dbReference type="GO" id="GO:0032506">
    <property type="term" value="P:cytokinetic process"/>
    <property type="evidence" value="ECO:0007669"/>
    <property type="project" value="TreeGrafter"/>
</dbReference>
<protein>
    <submittedName>
        <fullName evidence="3">Cell division protein FtsN</fullName>
    </submittedName>
</protein>
<dbReference type="GO" id="GO:0030428">
    <property type="term" value="C:cell septum"/>
    <property type="evidence" value="ECO:0007669"/>
    <property type="project" value="TreeGrafter"/>
</dbReference>
<dbReference type="SUPFAM" id="SSF110997">
    <property type="entry name" value="Sporulation related repeat"/>
    <property type="match status" value="1"/>
</dbReference>
<dbReference type="PROSITE" id="PS51724">
    <property type="entry name" value="SPOR"/>
    <property type="match status" value="1"/>
</dbReference>
<keyword evidence="3" id="KW-0132">Cell division</keyword>
<dbReference type="GO" id="GO:0042834">
    <property type="term" value="F:peptidoglycan binding"/>
    <property type="evidence" value="ECO:0007669"/>
    <property type="project" value="InterPro"/>
</dbReference>
<dbReference type="EMBL" id="FOVJ01000003">
    <property type="protein sequence ID" value="SFN80930.1"/>
    <property type="molecule type" value="Genomic_DNA"/>
</dbReference>